<keyword evidence="1" id="KW-0812">Transmembrane</keyword>
<evidence type="ECO:0000256" key="1">
    <source>
        <dbReference type="SAM" id="Phobius"/>
    </source>
</evidence>
<dbReference type="RefSeq" id="WP_014555338.1">
    <property type="nucleotide sequence ID" value="NC_017459.1"/>
</dbReference>
<accession>G0LK66</accession>
<sequence>MTPCWRNYAIILVIIAFAFTGIVPGAGTATSTNTAQSDIVKTAPTVERRAAMAQTRIPVEAVRETALSGYGQSDEVTQNTFDQTPITQTDDNVSVSSDSPQSAGAYLAAFRRLEQNNAYTSYSEFEVIRSQAVFAVQIGDFTAAEQARMRLVLDLLQTFATAYDRQQAGEYEAAIRAAENTTVVGEKLRSTAGGGQYAALAGVSIDRFYADTGQELQSRAETVSATETRIKALEDAARAYQRAGSTERYAQILIRVDRLKQTFQRDRDELNASVASAQTFISACSNCDGAGTAISAYGAGVFEQYRSATEAVDDADQATEIAEKHEMTERLETVQSTQSAAAQRRDTLAVASTTLILGYSTITGIIIGIIGWRVALWQRDMTAATRGDSLLLGAMLRG</sequence>
<protein>
    <submittedName>
        <fullName evidence="2">Uncharacterized protein</fullName>
    </submittedName>
</protein>
<evidence type="ECO:0000313" key="2">
    <source>
        <dbReference type="EMBL" id="CCC39492.1"/>
    </source>
</evidence>
<gene>
    <name evidence="2" type="ordered locus">Hqrw_1548</name>
</gene>
<organism evidence="2 3">
    <name type="scientific">Haloquadratum walsbyi (strain DSM 16854 / JCM 12705 / C23)</name>
    <dbReference type="NCBI Taxonomy" id="768065"/>
    <lineage>
        <taxon>Archaea</taxon>
        <taxon>Methanobacteriati</taxon>
        <taxon>Methanobacteriota</taxon>
        <taxon>Stenosarchaea group</taxon>
        <taxon>Halobacteria</taxon>
        <taxon>Halobacteriales</taxon>
        <taxon>Haloferacaceae</taxon>
        <taxon>Haloquadratum</taxon>
    </lineage>
</organism>
<dbReference type="GeneID" id="12446221"/>
<dbReference type="KEGG" id="hwc:Hqrw_1548"/>
<keyword evidence="1" id="KW-0472">Membrane</keyword>
<dbReference type="AlphaFoldDB" id="G0LK66"/>
<reference evidence="2 3" key="1">
    <citation type="journal article" date="2011" name="PLoS ONE">
        <title>Haloquadratum walsbyi: limited diversity in a global pond.</title>
        <authorList>
            <person name="Dyall-Smith M."/>
            <person name="Pfeiffer F."/>
            <person name="Klee K."/>
            <person name="Palm P."/>
            <person name="Gross K."/>
            <person name="Schuster S.C."/>
            <person name="Rampp M."/>
            <person name="Oesterhelt D."/>
        </authorList>
    </citation>
    <scope>NUCLEOTIDE SEQUENCE [LARGE SCALE GENOMIC DNA]</scope>
    <source>
        <strain evidence="3">DSM 16854 / JCM 12705 / C23</strain>
    </source>
</reference>
<dbReference type="OrthoDB" id="177142at2157"/>
<feature type="transmembrane region" description="Helical" evidence="1">
    <location>
        <begin position="348"/>
        <end position="372"/>
    </location>
</feature>
<dbReference type="HOGENOM" id="CLU_691889_0_0_2"/>
<proteinExistence type="predicted"/>
<dbReference type="Proteomes" id="UP000007954">
    <property type="component" value="Chromosome"/>
</dbReference>
<name>G0LK66_HALWC</name>
<keyword evidence="1" id="KW-1133">Transmembrane helix</keyword>
<dbReference type="EMBL" id="FR746099">
    <property type="protein sequence ID" value="CCC39492.1"/>
    <property type="molecule type" value="Genomic_DNA"/>
</dbReference>
<evidence type="ECO:0000313" key="3">
    <source>
        <dbReference type="Proteomes" id="UP000007954"/>
    </source>
</evidence>